<accession>A0A1V4A5E2</accession>
<feature type="region of interest" description="Disordered" evidence="1">
    <location>
        <begin position="1"/>
        <end position="41"/>
    </location>
</feature>
<dbReference type="RefSeq" id="WP_152330787.1">
    <property type="nucleotide sequence ID" value="NZ_CP045178.1"/>
</dbReference>
<keyword evidence="3" id="KW-1185">Reference proteome</keyword>
<feature type="compositionally biased region" description="Basic and acidic residues" evidence="1">
    <location>
        <begin position="27"/>
        <end position="37"/>
    </location>
</feature>
<name>A0A1V4A5E2_9ACTN</name>
<evidence type="ECO:0000313" key="2">
    <source>
        <dbReference type="EMBL" id="OON75391.1"/>
    </source>
</evidence>
<gene>
    <name evidence="2" type="ORF">B1H18_23215</name>
</gene>
<dbReference type="AlphaFoldDB" id="A0A1V4A5E2"/>
<comment type="caution">
    <text evidence="2">The sequence shown here is derived from an EMBL/GenBank/DDBJ whole genome shotgun (WGS) entry which is preliminary data.</text>
</comment>
<evidence type="ECO:0000313" key="3">
    <source>
        <dbReference type="Proteomes" id="UP000190539"/>
    </source>
</evidence>
<evidence type="ECO:0000256" key="1">
    <source>
        <dbReference type="SAM" id="MobiDB-lite"/>
    </source>
</evidence>
<proteinExistence type="predicted"/>
<sequence>MATATSRHRGEGRGSEAARVLPVPDGPGDRPEIRRGAAPDGAAALATAPDGAAALATAADVCPGDPMTRPADAMSGGFAALDGALADAGVPAVWGSVSSCTRYVFMEVDEQVVGLVRRLAESRGALTEATAAAALRDVMKAWGVRATVTQRIIGPSRIVQVDGLGDRAARELAAMVVYSFTSEQRAVHALRTALTAWWGRSAVESAARPPRVYLAEGWCCSSELPVLFWYDLLGALGGPAGEVAEPERVRANPAVLGDVSTLYELAEAVSCYLGATCGAQVGVAGKEPGRHSWEPAQLDIRVERRDARKLARCLTEGRARHLAATGRR</sequence>
<organism evidence="2 3">
    <name type="scientific">Streptomyces tsukubensis</name>
    <dbReference type="NCBI Taxonomy" id="83656"/>
    <lineage>
        <taxon>Bacteria</taxon>
        <taxon>Bacillati</taxon>
        <taxon>Actinomycetota</taxon>
        <taxon>Actinomycetes</taxon>
        <taxon>Kitasatosporales</taxon>
        <taxon>Streptomycetaceae</taxon>
        <taxon>Streptomyces</taxon>
    </lineage>
</organism>
<dbReference type="EMBL" id="MVFC01000023">
    <property type="protein sequence ID" value="OON75391.1"/>
    <property type="molecule type" value="Genomic_DNA"/>
</dbReference>
<dbReference type="Proteomes" id="UP000190539">
    <property type="component" value="Unassembled WGS sequence"/>
</dbReference>
<protein>
    <submittedName>
        <fullName evidence="2">Uncharacterized protein</fullName>
    </submittedName>
</protein>
<reference evidence="2 3" key="1">
    <citation type="submission" date="2017-02" db="EMBL/GenBank/DDBJ databases">
        <title>Draft Genome Sequence of Streptomyces tsukubaensis F601, a Producer of the immunosuppressant tacrolimus FK506.</title>
        <authorList>
            <person name="Zong G."/>
            <person name="Zhong C."/>
            <person name="Fu J."/>
            <person name="Qin R."/>
            <person name="Cao G."/>
        </authorList>
    </citation>
    <scope>NUCLEOTIDE SEQUENCE [LARGE SCALE GENOMIC DNA]</scope>
    <source>
        <strain evidence="2 3">F601</strain>
    </source>
</reference>